<sequence length="347" mass="37666">MADGWVLHVDLDQFFASVEVLRRPELRGRPVVVGGSGDPAKARTVVATASREAREFGVHSGMPMRMAARKCPDAVFLPTDMPAYRQASAQVMATLRDLPVRLEVYGLDEAFLGGDIDDPQRLATDVKAAILDQVGLTCAVGVGRNKNQAKIAARFAKQDPAGIATLTDETWMSVMGARPVGDLWGVGPKTVQKLDDLSLPTIADLAAAGLETLLQRFPLRAAQWLSVIARGGGDTEVVTEPWVAKSRSKEVTFARDLTERADIEQQLTVLVRELGTEVVAAGRQVVRVAVKVRSSSFYTQTRQAKLRGGPSTDLEVISRAALSVLEKIELRRPVRLLGVRADLHLDE</sequence>
<dbReference type="PROSITE" id="PS50173">
    <property type="entry name" value="UMUC"/>
    <property type="match status" value="1"/>
</dbReference>
<dbReference type="CDD" id="cd03586">
    <property type="entry name" value="PolY_Pol_IV_kappa"/>
    <property type="match status" value="1"/>
</dbReference>
<evidence type="ECO:0000256" key="1">
    <source>
        <dbReference type="ARBA" id="ARBA00010945"/>
    </source>
</evidence>
<dbReference type="GO" id="GO:0003887">
    <property type="term" value="F:DNA-directed DNA polymerase activity"/>
    <property type="evidence" value="ECO:0007669"/>
    <property type="project" value="UniProtKB-EC"/>
</dbReference>
<dbReference type="GO" id="GO:0003684">
    <property type="term" value="F:damaged DNA binding"/>
    <property type="evidence" value="ECO:0007669"/>
    <property type="project" value="InterPro"/>
</dbReference>
<accession>A0A931G8I3</accession>
<comment type="caution">
    <text evidence="5">The sequence shown here is derived from an EMBL/GenBank/DDBJ whole genome shotgun (WGS) entry which is preliminary data.</text>
</comment>
<evidence type="ECO:0000313" key="6">
    <source>
        <dbReference type="Proteomes" id="UP000598146"/>
    </source>
</evidence>
<dbReference type="Gene3D" id="3.40.1170.60">
    <property type="match status" value="1"/>
</dbReference>
<dbReference type="InterPro" id="IPR036775">
    <property type="entry name" value="DNA_pol_Y-fam_lit_finger_sf"/>
</dbReference>
<dbReference type="EMBL" id="JADQTO010000064">
    <property type="protein sequence ID" value="MBG0569279.1"/>
    <property type="molecule type" value="Genomic_DNA"/>
</dbReference>
<dbReference type="Gene3D" id="1.10.150.20">
    <property type="entry name" value="5' to 3' exonuclease, C-terminal subdomain"/>
    <property type="match status" value="1"/>
</dbReference>
<dbReference type="PANTHER" id="PTHR11076">
    <property type="entry name" value="DNA REPAIR POLYMERASE UMUC / TRANSFERASE FAMILY MEMBER"/>
    <property type="match status" value="1"/>
</dbReference>
<gene>
    <name evidence="5" type="ORF">I4J89_48580</name>
</gene>
<dbReference type="EC" id="2.7.7.7" evidence="5"/>
<dbReference type="Proteomes" id="UP000598146">
    <property type="component" value="Unassembled WGS sequence"/>
</dbReference>
<protein>
    <submittedName>
        <fullName evidence="5">DNA polymerase IV</fullName>
        <ecNumber evidence="5">2.7.7.7</ecNumber>
    </submittedName>
</protein>
<name>A0A931G8I3_9ACTN</name>
<dbReference type="GO" id="GO:0006281">
    <property type="term" value="P:DNA repair"/>
    <property type="evidence" value="ECO:0007669"/>
    <property type="project" value="InterPro"/>
</dbReference>
<dbReference type="Pfam" id="PF11799">
    <property type="entry name" value="IMS_C"/>
    <property type="match status" value="1"/>
</dbReference>
<dbReference type="InterPro" id="IPR001126">
    <property type="entry name" value="UmuC"/>
</dbReference>
<comment type="catalytic activity">
    <reaction evidence="3">
        <text>DNA(n) + a 2'-deoxyribonucleoside 5'-triphosphate = DNA(n+1) + diphosphate</text>
        <dbReference type="Rhea" id="RHEA:22508"/>
        <dbReference type="Rhea" id="RHEA-COMP:17339"/>
        <dbReference type="Rhea" id="RHEA-COMP:17340"/>
        <dbReference type="ChEBI" id="CHEBI:33019"/>
        <dbReference type="ChEBI" id="CHEBI:61560"/>
        <dbReference type="ChEBI" id="CHEBI:173112"/>
        <dbReference type="EC" id="2.7.7.7"/>
    </reaction>
</comment>
<dbReference type="PANTHER" id="PTHR11076:SF33">
    <property type="entry name" value="DNA POLYMERASE KAPPA"/>
    <property type="match status" value="1"/>
</dbReference>
<evidence type="ECO:0000256" key="2">
    <source>
        <dbReference type="ARBA" id="ARBA00025589"/>
    </source>
</evidence>
<organism evidence="5 6">
    <name type="scientific">Actinoplanes aureus</name>
    <dbReference type="NCBI Taxonomy" id="2792083"/>
    <lineage>
        <taxon>Bacteria</taxon>
        <taxon>Bacillati</taxon>
        <taxon>Actinomycetota</taxon>
        <taxon>Actinomycetes</taxon>
        <taxon>Micromonosporales</taxon>
        <taxon>Micromonosporaceae</taxon>
        <taxon>Actinoplanes</taxon>
    </lineage>
</organism>
<dbReference type="Gene3D" id="3.30.1490.100">
    <property type="entry name" value="DNA polymerase, Y-family, little finger domain"/>
    <property type="match status" value="1"/>
</dbReference>
<comment type="similarity">
    <text evidence="1">Belongs to the DNA polymerase type-Y family.</text>
</comment>
<dbReference type="GO" id="GO:0009432">
    <property type="term" value="P:SOS response"/>
    <property type="evidence" value="ECO:0007669"/>
    <property type="project" value="TreeGrafter"/>
</dbReference>
<proteinExistence type="inferred from homology"/>
<dbReference type="GO" id="GO:0042276">
    <property type="term" value="P:error-prone translesion synthesis"/>
    <property type="evidence" value="ECO:0007669"/>
    <property type="project" value="TreeGrafter"/>
</dbReference>
<dbReference type="SUPFAM" id="SSF56672">
    <property type="entry name" value="DNA/RNA polymerases"/>
    <property type="match status" value="1"/>
</dbReference>
<dbReference type="InterPro" id="IPR050116">
    <property type="entry name" value="DNA_polymerase-Y"/>
</dbReference>
<feature type="domain" description="UmuC" evidence="4">
    <location>
        <begin position="6"/>
        <end position="187"/>
    </location>
</feature>
<dbReference type="InterPro" id="IPR043128">
    <property type="entry name" value="Rev_trsase/Diguanyl_cyclase"/>
</dbReference>
<dbReference type="GO" id="GO:0005829">
    <property type="term" value="C:cytosol"/>
    <property type="evidence" value="ECO:0007669"/>
    <property type="project" value="TreeGrafter"/>
</dbReference>
<dbReference type="AlphaFoldDB" id="A0A931G8I3"/>
<evidence type="ECO:0000313" key="5">
    <source>
        <dbReference type="EMBL" id="MBG0569279.1"/>
    </source>
</evidence>
<keyword evidence="5" id="KW-0548">Nucleotidyltransferase</keyword>
<comment type="function">
    <text evidence="2">Poorly processive, error-prone DNA polymerase involved in untargeted mutagenesis. Copies undamaged DNA at stalled replication forks, which arise in vivo from mismatched or misaligned primer ends. These misaligned primers can be extended by PolIV. Exhibits no 3'-5' exonuclease (proofreading) activity. May be involved in translesional synthesis, in conjunction with the beta clamp from PolIII.</text>
</comment>
<dbReference type="RefSeq" id="WP_196421019.1">
    <property type="nucleotide sequence ID" value="NZ_JADQTO010000064.1"/>
</dbReference>
<dbReference type="Gene3D" id="3.30.70.270">
    <property type="match status" value="1"/>
</dbReference>
<dbReference type="InterPro" id="IPR022880">
    <property type="entry name" value="DNApol_IV"/>
</dbReference>
<dbReference type="NCBIfam" id="NF002883">
    <property type="entry name" value="PRK03352.1"/>
    <property type="match status" value="1"/>
</dbReference>
<dbReference type="InterPro" id="IPR043502">
    <property type="entry name" value="DNA/RNA_pol_sf"/>
</dbReference>
<reference evidence="5" key="1">
    <citation type="submission" date="2020-11" db="EMBL/GenBank/DDBJ databases">
        <title>Isolation and identification of active actinomycetes.</title>
        <authorList>
            <person name="Sun X."/>
        </authorList>
    </citation>
    <scope>NUCLEOTIDE SEQUENCE</scope>
    <source>
        <strain evidence="5">NEAU-A11</strain>
    </source>
</reference>
<dbReference type="Pfam" id="PF00817">
    <property type="entry name" value="IMS"/>
    <property type="match status" value="1"/>
</dbReference>
<evidence type="ECO:0000256" key="3">
    <source>
        <dbReference type="ARBA" id="ARBA00049244"/>
    </source>
</evidence>
<dbReference type="SUPFAM" id="SSF100879">
    <property type="entry name" value="Lesion bypass DNA polymerase (Y-family), little finger domain"/>
    <property type="match status" value="1"/>
</dbReference>
<keyword evidence="6" id="KW-1185">Reference proteome</keyword>
<evidence type="ECO:0000259" key="4">
    <source>
        <dbReference type="PROSITE" id="PS50173"/>
    </source>
</evidence>
<dbReference type="InterPro" id="IPR017961">
    <property type="entry name" value="DNA_pol_Y-fam_little_finger"/>
</dbReference>
<keyword evidence="5" id="KW-0808">Transferase</keyword>